<reference evidence="1" key="1">
    <citation type="submission" date="2021-02" db="EMBL/GenBank/DDBJ databases">
        <authorList>
            <consortium name="DOE Joint Genome Institute"/>
            <person name="Ahrendt S."/>
            <person name="Looney B.P."/>
            <person name="Miyauchi S."/>
            <person name="Morin E."/>
            <person name="Drula E."/>
            <person name="Courty P.E."/>
            <person name="Chicoki N."/>
            <person name="Fauchery L."/>
            <person name="Kohler A."/>
            <person name="Kuo A."/>
            <person name="Labutti K."/>
            <person name="Pangilinan J."/>
            <person name="Lipzen A."/>
            <person name="Riley R."/>
            <person name="Andreopoulos W."/>
            <person name="He G."/>
            <person name="Johnson J."/>
            <person name="Barry K.W."/>
            <person name="Grigoriev I.V."/>
            <person name="Nagy L."/>
            <person name="Hibbett D."/>
            <person name="Henrissat B."/>
            <person name="Matheny P.B."/>
            <person name="Labbe J."/>
            <person name="Martin F."/>
        </authorList>
    </citation>
    <scope>NUCLEOTIDE SEQUENCE</scope>
    <source>
        <strain evidence="1">FP105234-sp</strain>
    </source>
</reference>
<accession>A0ACB8RTV4</accession>
<proteinExistence type="predicted"/>
<evidence type="ECO:0000313" key="2">
    <source>
        <dbReference type="Proteomes" id="UP000814033"/>
    </source>
</evidence>
<sequence>HKNPDVLGLNINKDEVVKLRARSDTYDEVHMFLCHELVHNMWGDHDNDVHSTLISQLTKEVATLERAAHEGAHTLNPRG</sequence>
<dbReference type="Proteomes" id="UP000814033">
    <property type="component" value="Unassembled WGS sequence"/>
</dbReference>
<evidence type="ECO:0000313" key="1">
    <source>
        <dbReference type="EMBL" id="KAI0047011.1"/>
    </source>
</evidence>
<protein>
    <submittedName>
        <fullName evidence="1">Uncharacterized protein</fullName>
    </submittedName>
</protein>
<name>A0ACB8RTV4_9AGAM</name>
<dbReference type="EMBL" id="MU275913">
    <property type="protein sequence ID" value="KAI0047011.1"/>
    <property type="molecule type" value="Genomic_DNA"/>
</dbReference>
<keyword evidence="2" id="KW-1185">Reference proteome</keyword>
<organism evidence="1 2">
    <name type="scientific">Auriscalpium vulgare</name>
    <dbReference type="NCBI Taxonomy" id="40419"/>
    <lineage>
        <taxon>Eukaryota</taxon>
        <taxon>Fungi</taxon>
        <taxon>Dikarya</taxon>
        <taxon>Basidiomycota</taxon>
        <taxon>Agaricomycotina</taxon>
        <taxon>Agaricomycetes</taxon>
        <taxon>Russulales</taxon>
        <taxon>Auriscalpiaceae</taxon>
        <taxon>Auriscalpium</taxon>
    </lineage>
</organism>
<comment type="caution">
    <text evidence="1">The sequence shown here is derived from an EMBL/GenBank/DDBJ whole genome shotgun (WGS) entry which is preliminary data.</text>
</comment>
<gene>
    <name evidence="1" type="ORF">FA95DRAFT_1493162</name>
</gene>
<reference evidence="1" key="2">
    <citation type="journal article" date="2022" name="New Phytol.">
        <title>Evolutionary transition to the ectomycorrhizal habit in the genomes of a hyperdiverse lineage of mushroom-forming fungi.</title>
        <authorList>
            <person name="Looney B."/>
            <person name="Miyauchi S."/>
            <person name="Morin E."/>
            <person name="Drula E."/>
            <person name="Courty P.E."/>
            <person name="Kohler A."/>
            <person name="Kuo A."/>
            <person name="LaButti K."/>
            <person name="Pangilinan J."/>
            <person name="Lipzen A."/>
            <person name="Riley R."/>
            <person name="Andreopoulos W."/>
            <person name="He G."/>
            <person name="Johnson J."/>
            <person name="Nolan M."/>
            <person name="Tritt A."/>
            <person name="Barry K.W."/>
            <person name="Grigoriev I.V."/>
            <person name="Nagy L.G."/>
            <person name="Hibbett D."/>
            <person name="Henrissat B."/>
            <person name="Matheny P.B."/>
            <person name="Labbe J."/>
            <person name="Martin F.M."/>
        </authorList>
    </citation>
    <scope>NUCLEOTIDE SEQUENCE</scope>
    <source>
        <strain evidence="1">FP105234-sp</strain>
    </source>
</reference>
<feature type="non-terminal residue" evidence="1">
    <location>
        <position position="1"/>
    </location>
</feature>